<keyword evidence="4" id="KW-1185">Reference proteome</keyword>
<dbReference type="AlphaFoldDB" id="A0A7L4YPL2"/>
<dbReference type="Gene3D" id="3.40.50.300">
    <property type="entry name" value="P-loop containing nucleotide triphosphate hydrolases"/>
    <property type="match status" value="2"/>
</dbReference>
<sequence length="391" mass="42094">MLQTLAISGYRSLRSVVVPLAPLTVVSGANGTGKSSLYRALRLLADCGQGHVVGSLAREGGLSSALWAGPESLKGARRGAPVQGTVRKEPVAVQLGFGSDEFGYIVDLGLPQCTDSAFSRDPQIKRELVFSGSVMRPATTLVRRKRRVAEVRDAGGWSQLAQDLPAYRSVLAEYADPHATPELSQVREQIRSWRFHDGFRVDAHAPARQVQVGTRTPVLADDGADLAAAVATIKQEGLGDLESAIAEAFDGATLSVHDADGLFELRLQQSGMLRPLRAAELSDGTLRYIMWATALLTVEPPPLLVLNEPETSLHPDLLEPLASLVRAAANRSQVIVVSHSRPFIERLGAVPLDEAEGDEPAIEIELVKDLGETMVAGQGLLTRPRWEWGSR</sequence>
<dbReference type="OrthoDB" id="104167at2"/>
<dbReference type="GO" id="GO:0009432">
    <property type="term" value="P:SOS response"/>
    <property type="evidence" value="ECO:0007669"/>
    <property type="project" value="UniProtKB-KW"/>
</dbReference>
<dbReference type="Pfam" id="PF13304">
    <property type="entry name" value="AAA_21"/>
    <property type="match status" value="1"/>
</dbReference>
<dbReference type="GO" id="GO:0016887">
    <property type="term" value="F:ATP hydrolysis activity"/>
    <property type="evidence" value="ECO:0007669"/>
    <property type="project" value="InterPro"/>
</dbReference>
<organism evidence="3 4">
    <name type="scientific">Epidermidibacterium keratini</name>
    <dbReference type="NCBI Taxonomy" id="1891644"/>
    <lineage>
        <taxon>Bacteria</taxon>
        <taxon>Bacillati</taxon>
        <taxon>Actinomycetota</taxon>
        <taxon>Actinomycetes</taxon>
        <taxon>Sporichthyales</taxon>
        <taxon>Sporichthyaceae</taxon>
        <taxon>Epidermidibacterium</taxon>
    </lineage>
</organism>
<feature type="domain" description="ATPase AAA-type core" evidence="2">
    <location>
        <begin position="23"/>
        <end position="343"/>
    </location>
</feature>
<dbReference type="SUPFAM" id="SSF52540">
    <property type="entry name" value="P-loop containing nucleoside triphosphate hydrolases"/>
    <property type="match status" value="1"/>
</dbReference>
<dbReference type="EMBL" id="CP047156">
    <property type="protein sequence ID" value="QHC00962.1"/>
    <property type="molecule type" value="Genomic_DNA"/>
</dbReference>
<evidence type="ECO:0000313" key="4">
    <source>
        <dbReference type="Proteomes" id="UP000463857"/>
    </source>
</evidence>
<dbReference type="FunFam" id="3.40.50.300:FF:002708">
    <property type="entry name" value="FeS assembly ATPase SufC"/>
    <property type="match status" value="1"/>
</dbReference>
<keyword evidence="1" id="KW-0227">DNA damage</keyword>
<evidence type="ECO:0000259" key="2">
    <source>
        <dbReference type="Pfam" id="PF13304"/>
    </source>
</evidence>
<dbReference type="InterPro" id="IPR003959">
    <property type="entry name" value="ATPase_AAA_core"/>
</dbReference>
<reference evidence="3 4" key="1">
    <citation type="journal article" date="2018" name="Int. J. Syst. Evol. Microbiol.">
        <title>Epidermidibacterium keratini gen. nov., sp. nov., a member of the family Sporichthyaceae, isolated from keratin epidermis.</title>
        <authorList>
            <person name="Lee D.G."/>
            <person name="Trujillo M.E."/>
            <person name="Kang S."/>
            <person name="Nam J.J."/>
            <person name="Kim Y.J."/>
        </authorList>
    </citation>
    <scope>NUCLEOTIDE SEQUENCE [LARGE SCALE GENOMIC DNA]</scope>
    <source>
        <strain evidence="3 4">EPI-7</strain>
    </source>
</reference>
<name>A0A7L4YPL2_9ACTN</name>
<dbReference type="PANTHER" id="PTHR32182">
    <property type="entry name" value="DNA REPLICATION AND REPAIR PROTEIN RECF"/>
    <property type="match status" value="1"/>
</dbReference>
<dbReference type="RefSeq" id="WP_159545963.1">
    <property type="nucleotide sequence ID" value="NZ_CP047156.1"/>
</dbReference>
<dbReference type="PANTHER" id="PTHR32182:SF25">
    <property type="entry name" value="SLR1056 PROTEIN"/>
    <property type="match status" value="1"/>
</dbReference>
<dbReference type="GO" id="GO:0005524">
    <property type="term" value="F:ATP binding"/>
    <property type="evidence" value="ECO:0007669"/>
    <property type="project" value="InterPro"/>
</dbReference>
<dbReference type="KEGG" id="eke:EK0264_12140"/>
<dbReference type="PIRSF" id="PIRSF029347">
    <property type="entry name" value="RecF"/>
    <property type="match status" value="1"/>
</dbReference>
<keyword evidence="1" id="KW-0742">SOS response</keyword>
<dbReference type="Proteomes" id="UP000463857">
    <property type="component" value="Chromosome"/>
</dbReference>
<evidence type="ECO:0000256" key="1">
    <source>
        <dbReference type="ARBA" id="ARBA00023236"/>
    </source>
</evidence>
<accession>A0A7L4YPL2</accession>
<evidence type="ECO:0000313" key="3">
    <source>
        <dbReference type="EMBL" id="QHC00962.1"/>
    </source>
</evidence>
<gene>
    <name evidence="3" type="ORF">EK0264_12140</name>
</gene>
<dbReference type="InterPro" id="IPR027417">
    <property type="entry name" value="P-loop_NTPase"/>
</dbReference>
<dbReference type="GO" id="GO:0006302">
    <property type="term" value="P:double-strand break repair"/>
    <property type="evidence" value="ECO:0007669"/>
    <property type="project" value="TreeGrafter"/>
</dbReference>
<dbReference type="InterPro" id="IPR014555">
    <property type="entry name" value="RecF-like"/>
</dbReference>
<dbReference type="GO" id="GO:0000731">
    <property type="term" value="P:DNA synthesis involved in DNA repair"/>
    <property type="evidence" value="ECO:0007669"/>
    <property type="project" value="TreeGrafter"/>
</dbReference>
<dbReference type="InParanoid" id="A0A7L4YPL2"/>
<protein>
    <submittedName>
        <fullName evidence="3">AAA family ATPase</fullName>
    </submittedName>
</protein>
<proteinExistence type="predicted"/>